<accession>A0AA38KW47</accession>
<dbReference type="GO" id="GO:0043138">
    <property type="term" value="F:3'-5' DNA helicase activity"/>
    <property type="evidence" value="ECO:0007669"/>
    <property type="project" value="UniProtKB-EC"/>
</dbReference>
<comment type="caution">
    <text evidence="5">The sequence shown here is derived from an EMBL/GenBank/DDBJ whole genome shotgun (WGS) entry which is preliminary data.</text>
</comment>
<dbReference type="Pfam" id="PF00271">
    <property type="entry name" value="Helicase_C"/>
    <property type="match status" value="1"/>
</dbReference>
<evidence type="ECO:0000313" key="6">
    <source>
        <dbReference type="Proteomes" id="UP001163798"/>
    </source>
</evidence>
<gene>
    <name evidence="5" type="ORF">GGU10DRAFT_280284</name>
</gene>
<dbReference type="SUPFAM" id="SSF52540">
    <property type="entry name" value="P-loop containing nucleoside triphosphate hydrolases"/>
    <property type="match status" value="1"/>
</dbReference>
<dbReference type="SMART" id="SM00490">
    <property type="entry name" value="HELICc"/>
    <property type="match status" value="1"/>
</dbReference>
<dbReference type="EMBL" id="MU794206">
    <property type="protein sequence ID" value="KAJ3779798.1"/>
    <property type="molecule type" value="Genomic_DNA"/>
</dbReference>
<protein>
    <recommendedName>
        <fullName evidence="3">DNA 3'-5' helicase</fullName>
        <ecNumber evidence="3">5.6.2.4</ecNumber>
    </recommendedName>
</protein>
<dbReference type="PROSITE" id="PS51194">
    <property type="entry name" value="HELICASE_CTER"/>
    <property type="match status" value="1"/>
</dbReference>
<keyword evidence="5" id="KW-0378">Hydrolase</keyword>
<proteinExistence type="inferred from homology"/>
<evidence type="ECO:0000313" key="5">
    <source>
        <dbReference type="EMBL" id="KAJ3779798.1"/>
    </source>
</evidence>
<evidence type="ECO:0000256" key="1">
    <source>
        <dbReference type="ARBA" id="ARBA00005446"/>
    </source>
</evidence>
<name>A0AA38KW47_9AGAR</name>
<dbReference type="Proteomes" id="UP001163798">
    <property type="component" value="Unassembled WGS sequence"/>
</dbReference>
<dbReference type="GO" id="GO:0016787">
    <property type="term" value="F:hydrolase activity"/>
    <property type="evidence" value="ECO:0007669"/>
    <property type="project" value="UniProtKB-KW"/>
</dbReference>
<dbReference type="GO" id="GO:0000724">
    <property type="term" value="P:double-strand break repair via homologous recombination"/>
    <property type="evidence" value="ECO:0007669"/>
    <property type="project" value="TreeGrafter"/>
</dbReference>
<comment type="similarity">
    <text evidence="1">Belongs to the helicase family. RecQ subfamily.</text>
</comment>
<dbReference type="GO" id="GO:0005737">
    <property type="term" value="C:cytoplasm"/>
    <property type="evidence" value="ECO:0007669"/>
    <property type="project" value="TreeGrafter"/>
</dbReference>
<evidence type="ECO:0000256" key="3">
    <source>
        <dbReference type="ARBA" id="ARBA00034808"/>
    </source>
</evidence>
<feature type="non-terminal residue" evidence="5">
    <location>
        <position position="439"/>
    </location>
</feature>
<dbReference type="GO" id="GO:0005694">
    <property type="term" value="C:chromosome"/>
    <property type="evidence" value="ECO:0007669"/>
    <property type="project" value="TreeGrafter"/>
</dbReference>
<reference evidence="5" key="1">
    <citation type="submission" date="2022-08" db="EMBL/GenBank/DDBJ databases">
        <authorList>
            <consortium name="DOE Joint Genome Institute"/>
            <person name="Min B."/>
            <person name="Riley R."/>
            <person name="Sierra-Patev S."/>
            <person name="Naranjo-Ortiz M."/>
            <person name="Looney B."/>
            <person name="Konkel Z."/>
            <person name="Slot J.C."/>
            <person name="Sakamoto Y."/>
            <person name="Steenwyk J.L."/>
            <person name="Rokas A."/>
            <person name="Carro J."/>
            <person name="Camarero S."/>
            <person name="Ferreira P."/>
            <person name="Molpeceres G."/>
            <person name="Ruiz-Duenas F.J."/>
            <person name="Serrano A."/>
            <person name="Henrissat B."/>
            <person name="Drula E."/>
            <person name="Hughes K.W."/>
            <person name="Mata J.L."/>
            <person name="Ishikawa N.K."/>
            <person name="Vargas-Isla R."/>
            <person name="Ushijima S."/>
            <person name="Smith C.A."/>
            <person name="Ahrendt S."/>
            <person name="Andreopoulos W."/>
            <person name="He G."/>
            <person name="Labutti K."/>
            <person name="Lipzen A."/>
            <person name="Ng V."/>
            <person name="Sandor L."/>
            <person name="Barry K."/>
            <person name="Martinez A.T."/>
            <person name="Xiao Y."/>
            <person name="Gibbons J.G."/>
            <person name="Terashima K."/>
            <person name="Hibbett D.S."/>
            <person name="Grigoriev I.V."/>
        </authorList>
    </citation>
    <scope>NUCLEOTIDE SEQUENCE</scope>
    <source>
        <strain evidence="5">TFB10291</strain>
    </source>
</reference>
<dbReference type="Gene3D" id="3.40.50.300">
    <property type="entry name" value="P-loop containing nucleotide triphosphate hydrolases"/>
    <property type="match status" value="2"/>
</dbReference>
<dbReference type="PANTHER" id="PTHR13710:SF149">
    <property type="entry name" value="ATP-DEPENDENT DNA HELICASE TLH2"/>
    <property type="match status" value="1"/>
</dbReference>
<dbReference type="InterPro" id="IPR027417">
    <property type="entry name" value="P-loop_NTPase"/>
</dbReference>
<sequence>TFNSLGIPSLAINEDTLRAGRNRGNDLWAQLALPHLRCLLLSPEQLSSKAFNTALSNRQIYSRIIALNVDEIHLILSWGAPGFRLCFRDVGNVLMRLPRSATLTGVTATLPAGVETRQLTAILGLKPRSFVFTRRSNQRPELQLIFRTLRHGLQGWSFPDLEWILDHQRKTMIYCRTISLAFRLRFRLYCALFSHQYNSSSLDMFVNNTDCQILISTDALKVGNDFPNVDDVIILNPESPEDVLQMGGRAGRKQPYSNPGPRAICYYTQSTMRRANAVLENGKDEQNSSDQNYSRHGKMTVQMAKLILTGCITAELDSQFGNPAEDSRCFCESFSTDMRDYGSNALRRFRFRIRKKSQSPRLRSLPPAALLHNDTISGIFDVFSQLRSVADLSPYVNGFLQGHEQSLLAEIEELRKKFGRMNIGLDPDERYVVLVSYGL</sequence>
<evidence type="ECO:0000256" key="2">
    <source>
        <dbReference type="ARBA" id="ARBA00034617"/>
    </source>
</evidence>
<dbReference type="InterPro" id="IPR001650">
    <property type="entry name" value="Helicase_C-like"/>
</dbReference>
<dbReference type="GO" id="GO:0009378">
    <property type="term" value="F:four-way junction helicase activity"/>
    <property type="evidence" value="ECO:0007669"/>
    <property type="project" value="TreeGrafter"/>
</dbReference>
<dbReference type="GO" id="GO:0005634">
    <property type="term" value="C:nucleus"/>
    <property type="evidence" value="ECO:0007669"/>
    <property type="project" value="TreeGrafter"/>
</dbReference>
<dbReference type="AlphaFoldDB" id="A0AA38KW47"/>
<organism evidence="5 6">
    <name type="scientific">Lentinula aff. detonsa</name>
    <dbReference type="NCBI Taxonomy" id="2804958"/>
    <lineage>
        <taxon>Eukaryota</taxon>
        <taxon>Fungi</taxon>
        <taxon>Dikarya</taxon>
        <taxon>Basidiomycota</taxon>
        <taxon>Agaricomycotina</taxon>
        <taxon>Agaricomycetes</taxon>
        <taxon>Agaricomycetidae</taxon>
        <taxon>Agaricales</taxon>
        <taxon>Marasmiineae</taxon>
        <taxon>Omphalotaceae</taxon>
        <taxon>Lentinula</taxon>
    </lineage>
</organism>
<dbReference type="CDD" id="cd18785">
    <property type="entry name" value="SF2_C"/>
    <property type="match status" value="1"/>
</dbReference>
<evidence type="ECO:0000259" key="4">
    <source>
        <dbReference type="PROSITE" id="PS51194"/>
    </source>
</evidence>
<keyword evidence="6" id="KW-1185">Reference proteome</keyword>
<dbReference type="PANTHER" id="PTHR13710">
    <property type="entry name" value="DNA HELICASE RECQ FAMILY MEMBER"/>
    <property type="match status" value="1"/>
</dbReference>
<feature type="domain" description="Helicase C-terminal" evidence="4">
    <location>
        <begin position="160"/>
        <end position="307"/>
    </location>
</feature>
<comment type="catalytic activity">
    <reaction evidence="2">
        <text>Couples ATP hydrolysis with the unwinding of duplex DNA by translocating in the 3'-5' direction.</text>
        <dbReference type="EC" id="5.6.2.4"/>
    </reaction>
</comment>
<dbReference type="EC" id="5.6.2.4" evidence="3"/>